<evidence type="ECO:0000313" key="2">
    <source>
        <dbReference type="Proteomes" id="UP001219934"/>
    </source>
</evidence>
<dbReference type="EMBL" id="JAPTMU010000032">
    <property type="protein sequence ID" value="KAJ4923419.1"/>
    <property type="molecule type" value="Genomic_DNA"/>
</dbReference>
<keyword evidence="2" id="KW-1185">Reference proteome</keyword>
<evidence type="ECO:0000313" key="1">
    <source>
        <dbReference type="EMBL" id="KAJ4923419.1"/>
    </source>
</evidence>
<dbReference type="Proteomes" id="UP001219934">
    <property type="component" value="Unassembled WGS sequence"/>
</dbReference>
<protein>
    <submittedName>
        <fullName evidence="1">Uncharacterized protein</fullName>
    </submittedName>
</protein>
<sequence>MKQDCKNVQLNRPHAALWRQIYVCWPRPFRAAAGHALLELLLATSLLELLLATPFRATGHALLELLLATSLLELLLATPF</sequence>
<proteinExistence type="predicted"/>
<name>A0AAD6ADY6_9TELE</name>
<dbReference type="AlphaFoldDB" id="A0AAD6ADY6"/>
<comment type="caution">
    <text evidence="1">The sequence shown here is derived from an EMBL/GenBank/DDBJ whole genome shotgun (WGS) entry which is preliminary data.</text>
</comment>
<gene>
    <name evidence="1" type="ORF">JOQ06_021418</name>
</gene>
<organism evidence="1 2">
    <name type="scientific">Pogonophryne albipinna</name>
    <dbReference type="NCBI Taxonomy" id="1090488"/>
    <lineage>
        <taxon>Eukaryota</taxon>
        <taxon>Metazoa</taxon>
        <taxon>Chordata</taxon>
        <taxon>Craniata</taxon>
        <taxon>Vertebrata</taxon>
        <taxon>Euteleostomi</taxon>
        <taxon>Actinopterygii</taxon>
        <taxon>Neopterygii</taxon>
        <taxon>Teleostei</taxon>
        <taxon>Neoteleostei</taxon>
        <taxon>Acanthomorphata</taxon>
        <taxon>Eupercaria</taxon>
        <taxon>Perciformes</taxon>
        <taxon>Notothenioidei</taxon>
        <taxon>Pogonophryne</taxon>
    </lineage>
</organism>
<reference evidence="1" key="1">
    <citation type="submission" date="2022-11" db="EMBL/GenBank/DDBJ databases">
        <title>Chromosome-level genome of Pogonophryne albipinna.</title>
        <authorList>
            <person name="Jo E."/>
        </authorList>
    </citation>
    <scope>NUCLEOTIDE SEQUENCE</scope>
    <source>
        <strain evidence="1">SGF0006</strain>
        <tissue evidence="1">Muscle</tissue>
    </source>
</reference>
<accession>A0AAD6ADY6</accession>